<gene>
    <name evidence="1" type="ORF">S01H1_02772</name>
</gene>
<dbReference type="AlphaFoldDB" id="X0RQX6"/>
<protein>
    <submittedName>
        <fullName evidence="1">Uncharacterized protein</fullName>
    </submittedName>
</protein>
<evidence type="ECO:0000313" key="1">
    <source>
        <dbReference type="EMBL" id="GAF71259.1"/>
    </source>
</evidence>
<reference evidence="1" key="1">
    <citation type="journal article" date="2014" name="Front. Microbiol.">
        <title>High frequency of phylogenetically diverse reductive dehalogenase-homologous genes in deep subseafloor sedimentary metagenomes.</title>
        <authorList>
            <person name="Kawai M."/>
            <person name="Futagami T."/>
            <person name="Toyoda A."/>
            <person name="Takaki Y."/>
            <person name="Nishi S."/>
            <person name="Hori S."/>
            <person name="Arai W."/>
            <person name="Tsubouchi T."/>
            <person name="Morono Y."/>
            <person name="Uchiyama I."/>
            <person name="Ito T."/>
            <person name="Fujiyama A."/>
            <person name="Inagaki F."/>
            <person name="Takami H."/>
        </authorList>
    </citation>
    <scope>NUCLEOTIDE SEQUENCE</scope>
    <source>
        <strain evidence="1">Expedition CK06-06</strain>
    </source>
</reference>
<name>X0RQX6_9ZZZZ</name>
<sequence length="76" mass="8882">MTIRVKKEVDIFASNPLPAYVVARLNNKEIKTLLNLILKEKYLWINLSQRLELIQEDLGGREYEKIAEKVGLQKKN</sequence>
<organism evidence="1">
    <name type="scientific">marine sediment metagenome</name>
    <dbReference type="NCBI Taxonomy" id="412755"/>
    <lineage>
        <taxon>unclassified sequences</taxon>
        <taxon>metagenomes</taxon>
        <taxon>ecological metagenomes</taxon>
    </lineage>
</organism>
<dbReference type="EMBL" id="BARS01001395">
    <property type="protein sequence ID" value="GAF71259.1"/>
    <property type="molecule type" value="Genomic_DNA"/>
</dbReference>
<proteinExistence type="predicted"/>
<accession>X0RQX6</accession>
<comment type="caution">
    <text evidence="1">The sequence shown here is derived from an EMBL/GenBank/DDBJ whole genome shotgun (WGS) entry which is preliminary data.</text>
</comment>